<evidence type="ECO:0000256" key="1">
    <source>
        <dbReference type="SAM" id="Coils"/>
    </source>
</evidence>
<protein>
    <submittedName>
        <fullName evidence="3">Uncharacterized protein</fullName>
    </submittedName>
</protein>
<proteinExistence type="predicted"/>
<feature type="coiled-coil region" evidence="1">
    <location>
        <begin position="180"/>
        <end position="252"/>
    </location>
</feature>
<dbReference type="EMBL" id="HBIZ01016163">
    <property type="protein sequence ID" value="CAE0757419.1"/>
    <property type="molecule type" value="Transcribed_RNA"/>
</dbReference>
<name>A0A7S4EWP8_CHRCT</name>
<feature type="region of interest" description="Disordered" evidence="2">
    <location>
        <begin position="324"/>
        <end position="359"/>
    </location>
</feature>
<feature type="region of interest" description="Disordered" evidence="2">
    <location>
        <begin position="536"/>
        <end position="556"/>
    </location>
</feature>
<evidence type="ECO:0000313" key="3">
    <source>
        <dbReference type="EMBL" id="CAE0757419.1"/>
    </source>
</evidence>
<gene>
    <name evidence="3" type="ORF">PCAR00345_LOCUS10013</name>
</gene>
<feature type="coiled-coil region" evidence="1">
    <location>
        <begin position="5"/>
        <end position="32"/>
    </location>
</feature>
<feature type="region of interest" description="Disordered" evidence="2">
    <location>
        <begin position="375"/>
        <end position="399"/>
    </location>
</feature>
<reference evidence="3" key="1">
    <citation type="submission" date="2021-01" db="EMBL/GenBank/DDBJ databases">
        <authorList>
            <person name="Corre E."/>
            <person name="Pelletier E."/>
            <person name="Niang G."/>
            <person name="Scheremetjew M."/>
            <person name="Finn R."/>
            <person name="Kale V."/>
            <person name="Holt S."/>
            <person name="Cochrane G."/>
            <person name="Meng A."/>
            <person name="Brown T."/>
            <person name="Cohen L."/>
        </authorList>
    </citation>
    <scope>NUCLEOTIDE SEQUENCE</scope>
    <source>
        <strain evidence="3">CCMP645</strain>
    </source>
</reference>
<feature type="compositionally biased region" description="Basic and acidic residues" evidence="2">
    <location>
        <begin position="324"/>
        <end position="347"/>
    </location>
</feature>
<dbReference type="AlphaFoldDB" id="A0A7S4EWP8"/>
<feature type="compositionally biased region" description="Basic and acidic residues" evidence="2">
    <location>
        <begin position="427"/>
        <end position="436"/>
    </location>
</feature>
<feature type="compositionally biased region" description="Low complexity" evidence="2">
    <location>
        <begin position="413"/>
        <end position="425"/>
    </location>
</feature>
<evidence type="ECO:0000256" key="2">
    <source>
        <dbReference type="SAM" id="MobiDB-lite"/>
    </source>
</evidence>
<feature type="region of interest" description="Disordered" evidence="2">
    <location>
        <begin position="413"/>
        <end position="438"/>
    </location>
</feature>
<sequence length="678" mass="73965">MDEEVRLLNEQVAQLRRMSEQELRQLKDERATSDATKAHIDLVMRLELASLAEQARAAHTAQEIALERSKQLFDAEAEIAAMHQELLTRTDAMSKRTQLVQARLEADYRRQLRDMREECRQDAIDSISEESRQALYASRKLTKQVARLHRDLESSVSRSEQLTNKLSNTKCELDISNETLEEQVRNSVLQRRRIAELEERARQALEAEEEAAALAQEKERYKTQLEEALSRCREMERAQAAAKREAERWRRQLLLERADSADSLGAESFVTDVGDGQGSGYAAERAQIQDGSPLSVCAQCMPCTPVGVAAHPRGTCQTGVQRMHADPRRDIHADPRRDTGGHCEMEAGRNGTQAASGEQIAQDDDTDIELSGQLSPSEVAASDQHCTSHLHPPSNQNVSPNLHASCVHETRSAAATAARAKPPSAMVRDDWDREDGGADFEANSQEFTAKVEAQSGAVGVNKAGTVSAFTVTDTSRNARSRSYSSNHDFEHIWRADQRGPGVSLGKSAIGLLADRPHACMEGASATIWGKRPAQHACINSSSSPQLRPYSASGRGTRRANSVHTLHARPRSAAATTACCRTPTHAAAHAAARTAAGHAHTQPPGAAFPSSVVVSRVAASVTAAQTRGGGWRRGPHSRVDRERFFVPPVQSKPGMVQLNLSGSGGGLASQWPMRRAAPT</sequence>
<accession>A0A7S4EWP8</accession>
<organism evidence="3">
    <name type="scientific">Chrysotila carterae</name>
    <name type="common">Marine alga</name>
    <name type="synonym">Syracosphaera carterae</name>
    <dbReference type="NCBI Taxonomy" id="13221"/>
    <lineage>
        <taxon>Eukaryota</taxon>
        <taxon>Haptista</taxon>
        <taxon>Haptophyta</taxon>
        <taxon>Prymnesiophyceae</taxon>
        <taxon>Isochrysidales</taxon>
        <taxon>Isochrysidaceae</taxon>
        <taxon>Chrysotila</taxon>
    </lineage>
</organism>
<keyword evidence="1" id="KW-0175">Coiled coil</keyword>